<feature type="transmembrane region" description="Helical" evidence="7">
    <location>
        <begin position="473"/>
        <end position="491"/>
    </location>
</feature>
<feature type="domain" description="Polycystin" evidence="10">
    <location>
        <begin position="58"/>
        <end position="252"/>
    </location>
</feature>
<evidence type="ECO:0000313" key="11">
    <source>
        <dbReference type="EMBL" id="KAG7394083.1"/>
    </source>
</evidence>
<reference evidence="11" key="1">
    <citation type="submission" date="2021-02" db="EMBL/GenBank/DDBJ databases">
        <authorList>
            <person name="Palmer J.M."/>
        </authorList>
    </citation>
    <scope>NUCLEOTIDE SEQUENCE</scope>
    <source>
        <strain evidence="11">SCRP23</strain>
    </source>
</reference>
<evidence type="ECO:0000313" key="12">
    <source>
        <dbReference type="Proteomes" id="UP000693981"/>
    </source>
</evidence>
<organism evidence="11 12">
    <name type="scientific">Phytophthora boehmeriae</name>
    <dbReference type="NCBI Taxonomy" id="109152"/>
    <lineage>
        <taxon>Eukaryota</taxon>
        <taxon>Sar</taxon>
        <taxon>Stramenopiles</taxon>
        <taxon>Oomycota</taxon>
        <taxon>Peronosporomycetes</taxon>
        <taxon>Peronosporales</taxon>
        <taxon>Peronosporaceae</taxon>
        <taxon>Phytophthora</taxon>
    </lineage>
</organism>
<dbReference type="InterPro" id="IPR013122">
    <property type="entry name" value="PKD1_2_channel"/>
</dbReference>
<keyword evidence="8" id="KW-0732">Signal</keyword>
<gene>
    <name evidence="11" type="primary">PKD2</name>
    <name evidence="11" type="ORF">PHYBOEH_005843</name>
</gene>
<dbReference type="Proteomes" id="UP000693981">
    <property type="component" value="Unassembled WGS sequence"/>
</dbReference>
<dbReference type="AlphaFoldDB" id="A0A8T1WQ59"/>
<dbReference type="PANTHER" id="PTHR10877">
    <property type="entry name" value="POLYCYSTIN FAMILY MEMBER"/>
    <property type="match status" value="1"/>
</dbReference>
<evidence type="ECO:0000256" key="8">
    <source>
        <dbReference type="SAM" id="SignalP"/>
    </source>
</evidence>
<accession>A0A8T1WQ59</accession>
<protein>
    <submittedName>
        <fullName evidence="11">TRP-like ion channel Pkd2</fullName>
    </submittedName>
</protein>
<keyword evidence="12" id="KW-1185">Reference proteome</keyword>
<keyword evidence="5 7" id="KW-0472">Membrane</keyword>
<evidence type="ECO:0000256" key="6">
    <source>
        <dbReference type="SAM" id="MobiDB-lite"/>
    </source>
</evidence>
<dbReference type="InterPro" id="IPR051223">
    <property type="entry name" value="Polycystin"/>
</dbReference>
<keyword evidence="3 7" id="KW-0812">Transmembrane</keyword>
<evidence type="ECO:0000259" key="10">
    <source>
        <dbReference type="Pfam" id="PF20519"/>
    </source>
</evidence>
<evidence type="ECO:0000256" key="2">
    <source>
        <dbReference type="ARBA" id="ARBA00007200"/>
    </source>
</evidence>
<name>A0A8T1WQ59_9STRA</name>
<feature type="transmembrane region" description="Helical" evidence="7">
    <location>
        <begin position="413"/>
        <end position="437"/>
    </location>
</feature>
<dbReference type="Pfam" id="PF08016">
    <property type="entry name" value="PKD_channel"/>
    <property type="match status" value="1"/>
</dbReference>
<dbReference type="EMBL" id="JAGDFL010000301">
    <property type="protein sequence ID" value="KAG7394083.1"/>
    <property type="molecule type" value="Genomic_DNA"/>
</dbReference>
<evidence type="ECO:0000256" key="3">
    <source>
        <dbReference type="ARBA" id="ARBA00022692"/>
    </source>
</evidence>
<dbReference type="PANTHER" id="PTHR10877:SF183">
    <property type="entry name" value="AT14535P-RELATED"/>
    <property type="match status" value="1"/>
</dbReference>
<evidence type="ECO:0000256" key="7">
    <source>
        <dbReference type="SAM" id="Phobius"/>
    </source>
</evidence>
<feature type="signal peptide" evidence="8">
    <location>
        <begin position="1"/>
        <end position="23"/>
    </location>
</feature>
<sequence>MSRTDIALYALLLFCFMLNCTFALYDQRSSDVVFAVRRSIVDVKWRVSTSPEGTTATFRDVHSVADVWDFLQGPVQSSLFQDTWYNGDSFTGDVDSQLGMVDRGNMLLGGVELRLLRVGPTASCNGALPDQNESKWCYPPYSTAAEYKTVVSQLPYFEDTWSDAPTSNDYEVYRGMLAVYAGGGYRRFLPRLGINVSTSVATHLCDSRCELTKLRRGRWLDESSRALFVRFNLYNAAFDLHCVVQLLFEFGVAASRTAEGGGGEVIASAQVTPLHLIQYPGLFVVSPRFLTELGMLVGVAWFAHKQVDKLLQYRLFYFLIPNHVADFSIVVLWASIAVLRVQSVRETAFPMLLTLAESSDRGYVDLGASVHYLRTERSITAACAVLMWWRLLRLAKTVKPLESTVDKLERAQILLQGYALLLLVYVLGFAHAGVLLFPSARSSFRNYAVGMALARRWHPLDIAAQVDMQLFRLLFQFSTTFVVLNIVVAILRERFDSSRVKAKAAAIDGLAMLELAKQQLEAHGMRVEETSFAKKLRVTAARGIKKLQLATRGMLAVPDEDEKLSDLKKAWGLDQPHLQLEYVPEDEAATDPPSDGSSLQLLAFAEEYEQKLDGQMSVFSSRLNDMLSRLGTFQSYLGDELGPDEIVHEVIDAERIPQTETTSELPSISQNDVVDSSSVDSTHESSDASAALPGAINSTEESAEF</sequence>
<dbReference type="OrthoDB" id="444119at2759"/>
<feature type="compositionally biased region" description="Polar residues" evidence="6">
    <location>
        <begin position="696"/>
        <end position="705"/>
    </location>
</feature>
<proteinExistence type="inferred from homology"/>
<dbReference type="Pfam" id="PF20519">
    <property type="entry name" value="Polycystin_dom"/>
    <property type="match status" value="1"/>
</dbReference>
<feature type="transmembrane region" description="Helical" evidence="7">
    <location>
        <begin position="315"/>
        <end position="336"/>
    </location>
</feature>
<comment type="caution">
    <text evidence="11">The sequence shown here is derived from an EMBL/GenBank/DDBJ whole genome shotgun (WGS) entry which is preliminary data.</text>
</comment>
<evidence type="ECO:0000256" key="4">
    <source>
        <dbReference type="ARBA" id="ARBA00022989"/>
    </source>
</evidence>
<evidence type="ECO:0000256" key="5">
    <source>
        <dbReference type="ARBA" id="ARBA00023136"/>
    </source>
</evidence>
<evidence type="ECO:0000259" key="9">
    <source>
        <dbReference type="Pfam" id="PF08016"/>
    </source>
</evidence>
<comment type="similarity">
    <text evidence="2">Belongs to the polycystin family.</text>
</comment>
<dbReference type="GO" id="GO:0016020">
    <property type="term" value="C:membrane"/>
    <property type="evidence" value="ECO:0007669"/>
    <property type="project" value="UniProtKB-SubCell"/>
</dbReference>
<feature type="domain" description="Polycystin cation channel PKD1/PKD2" evidence="9">
    <location>
        <begin position="299"/>
        <end position="496"/>
    </location>
</feature>
<dbReference type="InterPro" id="IPR046791">
    <property type="entry name" value="Polycystin_dom"/>
</dbReference>
<evidence type="ECO:0000256" key="1">
    <source>
        <dbReference type="ARBA" id="ARBA00004141"/>
    </source>
</evidence>
<comment type="subcellular location">
    <subcellularLocation>
        <location evidence="1">Membrane</location>
        <topology evidence="1">Multi-pass membrane protein</topology>
    </subcellularLocation>
</comment>
<feature type="compositionally biased region" description="Low complexity" evidence="6">
    <location>
        <begin position="667"/>
        <end position="680"/>
    </location>
</feature>
<feature type="region of interest" description="Disordered" evidence="6">
    <location>
        <begin position="657"/>
        <end position="705"/>
    </location>
</feature>
<keyword evidence="4 7" id="KW-1133">Transmembrane helix</keyword>
<feature type="chain" id="PRO_5035894363" evidence="8">
    <location>
        <begin position="24"/>
        <end position="705"/>
    </location>
</feature>